<feature type="chain" id="PRO_5045493576" evidence="5">
    <location>
        <begin position="31"/>
        <end position="286"/>
    </location>
</feature>
<keyword evidence="4" id="KW-0234">DNA repair</keyword>
<evidence type="ECO:0000313" key="7">
    <source>
        <dbReference type="EMBL" id="MET1490663.1"/>
    </source>
</evidence>
<dbReference type="Gene3D" id="2.40.50.140">
    <property type="entry name" value="Nucleic acid-binding proteins"/>
    <property type="match status" value="1"/>
</dbReference>
<dbReference type="Gene3D" id="3.30.1490.70">
    <property type="match status" value="1"/>
</dbReference>
<dbReference type="InterPro" id="IPR050326">
    <property type="entry name" value="NAD_dep_DNA_ligaseB"/>
</dbReference>
<organism evidence="7 8">
    <name type="scientific">Uliginosibacterium paludis</name>
    <dbReference type="NCBI Taxonomy" id="1615952"/>
    <lineage>
        <taxon>Bacteria</taxon>
        <taxon>Pseudomonadati</taxon>
        <taxon>Pseudomonadota</taxon>
        <taxon>Betaproteobacteria</taxon>
        <taxon>Rhodocyclales</taxon>
        <taxon>Zoogloeaceae</taxon>
        <taxon>Uliginosibacterium</taxon>
    </lineage>
</organism>
<keyword evidence="1 7" id="KW-0436">Ligase</keyword>
<dbReference type="CDD" id="cd08041">
    <property type="entry name" value="OBF_kDNA_ligase_like"/>
    <property type="match status" value="1"/>
</dbReference>
<keyword evidence="5" id="KW-0732">Signal</keyword>
<dbReference type="InterPro" id="IPR029319">
    <property type="entry name" value="DNA_ligase_OB"/>
</dbReference>
<dbReference type="Proteomes" id="UP001548590">
    <property type="component" value="Unassembled WGS sequence"/>
</dbReference>
<keyword evidence="8" id="KW-1185">Reference proteome</keyword>
<feature type="signal peptide" evidence="5">
    <location>
        <begin position="1"/>
        <end position="30"/>
    </location>
</feature>
<reference evidence="7 8" key="1">
    <citation type="submission" date="2024-07" db="EMBL/GenBank/DDBJ databases">
        <title>Uliginosibacterium paludis KCTC:42655.</title>
        <authorList>
            <person name="Kim M.K."/>
        </authorList>
    </citation>
    <scope>NUCLEOTIDE SEQUENCE [LARGE SCALE GENOMIC DNA]</scope>
    <source>
        <strain evidence="7 8">KCTC 42655</strain>
    </source>
</reference>
<sequence length="286" mass="31847">MLPSHCPRLLSPLRHLLACLALLMPPAALAQPDILLAEIYRQGIDPRDYLVSEKYDGVRAIWNGHDLVFRSGQAVPAPDWFIRALPPVPLDGELWAGRQRFEWLSGVVRKLDPVDAEWRELRYMIFELPGAPGDFRERAARIRNIVAASGNPALVAVEQRPGTDHASLKAQMDRIVAAGGEGLMLHLADAPYVTGRSDVLLKLKPWLDAEARVIEVLPGRGRHAQRMGSLLMEMPDGKRFRLGTGFTDAQREHPPAPGSLLTYRYQALTAAGLPRFPAFLRLRELP</sequence>
<dbReference type="CDD" id="cd07896">
    <property type="entry name" value="Adenylation_kDNA_ligase_like"/>
    <property type="match status" value="1"/>
</dbReference>
<keyword evidence="3" id="KW-0227">DNA damage</keyword>
<gene>
    <name evidence="7" type="ORF">ABVT11_12575</name>
</gene>
<evidence type="ECO:0000256" key="1">
    <source>
        <dbReference type="ARBA" id="ARBA00022598"/>
    </source>
</evidence>
<dbReference type="SUPFAM" id="SSF50249">
    <property type="entry name" value="Nucleic acid-binding proteins"/>
    <property type="match status" value="1"/>
</dbReference>
<evidence type="ECO:0000256" key="5">
    <source>
        <dbReference type="SAM" id="SignalP"/>
    </source>
</evidence>
<dbReference type="Gene3D" id="3.30.470.30">
    <property type="entry name" value="DNA ligase/mRNA capping enzyme"/>
    <property type="match status" value="1"/>
</dbReference>
<dbReference type="SUPFAM" id="SSF56091">
    <property type="entry name" value="DNA ligase/mRNA capping enzyme, catalytic domain"/>
    <property type="match status" value="1"/>
</dbReference>
<accession>A0ABV2CRW6</accession>
<protein>
    <submittedName>
        <fullName evidence="7">DNA ligase</fullName>
        <ecNumber evidence="7">6.5.1.1</ecNumber>
    </submittedName>
</protein>
<feature type="domain" description="DNA ligase OB-like" evidence="6">
    <location>
        <begin position="218"/>
        <end position="283"/>
    </location>
</feature>
<proteinExistence type="predicted"/>
<dbReference type="EC" id="6.5.1.1" evidence="7"/>
<dbReference type="PANTHER" id="PTHR47810">
    <property type="entry name" value="DNA LIGASE"/>
    <property type="match status" value="1"/>
</dbReference>
<dbReference type="RefSeq" id="WP_345927570.1">
    <property type="nucleotide sequence ID" value="NZ_JBDIVF010000004.1"/>
</dbReference>
<name>A0ABV2CRW6_9RHOO</name>
<evidence type="ECO:0000256" key="2">
    <source>
        <dbReference type="ARBA" id="ARBA00022705"/>
    </source>
</evidence>
<dbReference type="NCBIfam" id="NF006592">
    <property type="entry name" value="PRK09125.1"/>
    <property type="match status" value="1"/>
</dbReference>
<comment type="caution">
    <text evidence="7">The sequence shown here is derived from an EMBL/GenBank/DDBJ whole genome shotgun (WGS) entry which is preliminary data.</text>
</comment>
<evidence type="ECO:0000259" key="6">
    <source>
        <dbReference type="Pfam" id="PF14743"/>
    </source>
</evidence>
<evidence type="ECO:0000313" key="8">
    <source>
        <dbReference type="Proteomes" id="UP001548590"/>
    </source>
</evidence>
<evidence type="ECO:0000256" key="3">
    <source>
        <dbReference type="ARBA" id="ARBA00022763"/>
    </source>
</evidence>
<dbReference type="PANTHER" id="PTHR47810:SF1">
    <property type="entry name" value="DNA LIGASE B"/>
    <property type="match status" value="1"/>
</dbReference>
<keyword evidence="2" id="KW-0235">DNA replication</keyword>
<dbReference type="GO" id="GO:0003910">
    <property type="term" value="F:DNA ligase (ATP) activity"/>
    <property type="evidence" value="ECO:0007669"/>
    <property type="project" value="UniProtKB-EC"/>
</dbReference>
<dbReference type="Pfam" id="PF14743">
    <property type="entry name" value="DNA_ligase_OB_2"/>
    <property type="match status" value="1"/>
</dbReference>
<dbReference type="InterPro" id="IPR012340">
    <property type="entry name" value="NA-bd_OB-fold"/>
</dbReference>
<evidence type="ECO:0000256" key="4">
    <source>
        <dbReference type="ARBA" id="ARBA00023204"/>
    </source>
</evidence>
<dbReference type="EMBL" id="JBEWLZ010000006">
    <property type="protein sequence ID" value="MET1490663.1"/>
    <property type="molecule type" value="Genomic_DNA"/>
</dbReference>